<dbReference type="EMBL" id="CM055762">
    <property type="protein sequence ID" value="KAJ7985804.1"/>
    <property type="molecule type" value="Genomic_DNA"/>
</dbReference>
<gene>
    <name evidence="1" type="ORF">DPEC_G00344270</name>
</gene>
<protein>
    <submittedName>
        <fullName evidence="1">Uncharacterized protein</fullName>
    </submittedName>
</protein>
<proteinExistence type="predicted"/>
<evidence type="ECO:0000313" key="2">
    <source>
        <dbReference type="Proteomes" id="UP001157502"/>
    </source>
</evidence>
<comment type="caution">
    <text evidence="1">The sequence shown here is derived from an EMBL/GenBank/DDBJ whole genome shotgun (WGS) entry which is preliminary data.</text>
</comment>
<evidence type="ECO:0000313" key="1">
    <source>
        <dbReference type="EMBL" id="KAJ7985804.1"/>
    </source>
</evidence>
<accession>A0ACC2F380</accession>
<dbReference type="Proteomes" id="UP001157502">
    <property type="component" value="Chromosome 35"/>
</dbReference>
<reference evidence="1" key="1">
    <citation type="submission" date="2021-05" db="EMBL/GenBank/DDBJ databases">
        <authorList>
            <person name="Pan Q."/>
            <person name="Jouanno E."/>
            <person name="Zahm M."/>
            <person name="Klopp C."/>
            <person name="Cabau C."/>
            <person name="Louis A."/>
            <person name="Berthelot C."/>
            <person name="Parey E."/>
            <person name="Roest Crollius H."/>
            <person name="Montfort J."/>
            <person name="Robinson-Rechavi M."/>
            <person name="Bouchez O."/>
            <person name="Lampietro C."/>
            <person name="Lopez Roques C."/>
            <person name="Donnadieu C."/>
            <person name="Postlethwait J."/>
            <person name="Bobe J."/>
            <person name="Dillon D."/>
            <person name="Chandos A."/>
            <person name="von Hippel F."/>
            <person name="Guiguen Y."/>
        </authorList>
    </citation>
    <scope>NUCLEOTIDE SEQUENCE</scope>
    <source>
        <strain evidence="1">YG-Jan2019</strain>
    </source>
</reference>
<keyword evidence="2" id="KW-1185">Reference proteome</keyword>
<name>A0ACC2F380_DALPE</name>
<organism evidence="1 2">
    <name type="scientific">Dallia pectoralis</name>
    <name type="common">Alaska blackfish</name>
    <dbReference type="NCBI Taxonomy" id="75939"/>
    <lineage>
        <taxon>Eukaryota</taxon>
        <taxon>Metazoa</taxon>
        <taxon>Chordata</taxon>
        <taxon>Craniata</taxon>
        <taxon>Vertebrata</taxon>
        <taxon>Euteleostomi</taxon>
        <taxon>Actinopterygii</taxon>
        <taxon>Neopterygii</taxon>
        <taxon>Teleostei</taxon>
        <taxon>Protacanthopterygii</taxon>
        <taxon>Esociformes</taxon>
        <taxon>Umbridae</taxon>
        <taxon>Dallia</taxon>
    </lineage>
</organism>
<sequence length="219" mass="21396">MSRRGVMNANGFPCRGNEASAILWDVAAAIVVGVAAAIDGGRGGGHRRGVAAAIDVGVAAAIDVGVAAAIDVGVAAAIDVGVAAAIDVGVAAAIDVGVAAAIDVGVAAAIDVGVAAAIVGGDALGALAGDRTFIVPCVLGVALSQRRPAASGPNHHGNAGIYLSLLHKSPIGATVKPELAGVEPGCDVMKWRHSSFAVPVLGDPVLVFMYGPELVLRPP</sequence>